<name>A0A402CTS4_9BACT</name>
<proteinExistence type="predicted"/>
<evidence type="ECO:0000313" key="3">
    <source>
        <dbReference type="Proteomes" id="UP000287394"/>
    </source>
</evidence>
<keyword evidence="3" id="KW-1185">Reference proteome</keyword>
<reference evidence="2 3" key="1">
    <citation type="journal article" date="2019" name="Int. J. Syst. Evol. Microbiol.">
        <title>Capsulimonas corticalis gen. nov., sp. nov., an aerobic capsulated bacterium, of a novel bacterial order, Capsulimonadales ord. nov., of the class Armatimonadia of the phylum Armatimonadetes.</title>
        <authorList>
            <person name="Li J."/>
            <person name="Kudo C."/>
            <person name="Tonouchi A."/>
        </authorList>
    </citation>
    <scope>NUCLEOTIDE SEQUENCE [LARGE SCALE GENOMIC DNA]</scope>
    <source>
        <strain evidence="2 3">AX-7</strain>
    </source>
</reference>
<dbReference type="RefSeq" id="WP_165864092.1">
    <property type="nucleotide sequence ID" value="NZ_AP025739.1"/>
</dbReference>
<dbReference type="EMBL" id="AP025739">
    <property type="protein sequence ID" value="BDI30624.1"/>
    <property type="molecule type" value="Genomic_DNA"/>
</dbReference>
<feature type="domain" description="DUF2314" evidence="1">
    <location>
        <begin position="350"/>
        <end position="427"/>
    </location>
</feature>
<organism evidence="2 3">
    <name type="scientific">Capsulimonas corticalis</name>
    <dbReference type="NCBI Taxonomy" id="2219043"/>
    <lineage>
        <taxon>Bacteria</taxon>
        <taxon>Bacillati</taxon>
        <taxon>Armatimonadota</taxon>
        <taxon>Armatimonadia</taxon>
        <taxon>Capsulimonadales</taxon>
        <taxon>Capsulimonadaceae</taxon>
        <taxon>Capsulimonas</taxon>
    </lineage>
</organism>
<evidence type="ECO:0000313" key="2">
    <source>
        <dbReference type="EMBL" id="BDI30624.1"/>
    </source>
</evidence>
<gene>
    <name evidence="2" type="ORF">CCAX7_26750</name>
</gene>
<dbReference type="Proteomes" id="UP000287394">
    <property type="component" value="Chromosome"/>
</dbReference>
<accession>A0A402CTS4</accession>
<sequence>MPQPTITLPIPETVPTGFMIFCRFTSAPPTDADVSQMARMWALENADPPLREMIGAFIDPTLMVIHVAETSQVPIEILRACAPSLAEDQRGEIDSATHFITVRASDHLPGPRLGLWAAVAATMACAERYGARVVLDADTCAAFPLKNPFRELHMQMTPRVASFVVCPYSMSDSGAATMTTRGMARFGLPDLLLGDIPPIDMQALAMTVVGLCQVLVTMVGDVHRGDDSPAPFIPSILETVVTASYLKMSRSREMDTPPANKNAEARVRLEHRPRPGYPLERYFTLLPPEGYSGEYGAWLHSLVSTFFQIEDTMHEVFHGDGMEQAHRRAIAELPAVKQRYLSGALGPWRFGVKYGFPVGDPRDDNHEYMWVFVREWVGGRIAGELVNTPQMRTDLRAGQRIDLTETDVFDWIIVGPNGPQEGGYTDRDFTSSSATLDASSAVTKSESSDECPSYVLRRSDPEFRARVEATGRAEVRNEYEQFLLKTAGLPYRCFVKTAPWLVGGAVIWKWSAIAGMAALIIGVWQGWRAVQILRGHNRLKHSYQEVSEFGEYNIAMPFVFESSINPDTGVINFPSVFMLFQNDDSDPTIIHDQIAECLSKPMQNLSSDALEISTLSRRIRQKRAMIGRRTRIPDAWVGGKTVYVVDMTTTTAFVESEAFPHLYVPCLSTPGDKGAVATISKNVVVKALET</sequence>
<dbReference type="Pfam" id="PF10077">
    <property type="entry name" value="DUF2314"/>
    <property type="match status" value="1"/>
</dbReference>
<dbReference type="KEGG" id="ccot:CCAX7_26750"/>
<protein>
    <recommendedName>
        <fullName evidence="1">DUF2314 domain-containing protein</fullName>
    </recommendedName>
</protein>
<evidence type="ECO:0000259" key="1">
    <source>
        <dbReference type="Pfam" id="PF10077"/>
    </source>
</evidence>
<dbReference type="InterPro" id="IPR018756">
    <property type="entry name" value="DUF2314"/>
</dbReference>
<dbReference type="AlphaFoldDB" id="A0A402CTS4"/>